<accession>A0A830FWJ8</accession>
<dbReference type="RefSeq" id="WP_005532724.1">
    <property type="nucleotide sequence ID" value="NZ_BAABDY010000005.1"/>
</dbReference>
<comment type="caution">
    <text evidence="1">The sequence shown here is derived from an EMBL/GenBank/DDBJ whole genome shotgun (WGS) entry which is preliminary data.</text>
</comment>
<dbReference type="Proteomes" id="UP001248536">
    <property type="component" value="Unassembled WGS sequence"/>
</dbReference>
<keyword evidence="4" id="KW-1185">Reference proteome</keyword>
<evidence type="ECO:0000313" key="3">
    <source>
        <dbReference type="Proteomes" id="UP000656367"/>
    </source>
</evidence>
<protein>
    <submittedName>
        <fullName evidence="2">GrpB family protein</fullName>
    </submittedName>
</protein>
<dbReference type="OrthoDB" id="330317at2157"/>
<dbReference type="EMBL" id="BMON01000004">
    <property type="protein sequence ID" value="GGM49726.1"/>
    <property type="molecule type" value="Genomic_DNA"/>
</dbReference>
<dbReference type="PANTHER" id="PTHR34822:SF1">
    <property type="entry name" value="GRPB FAMILY PROTEIN"/>
    <property type="match status" value="1"/>
</dbReference>
<reference evidence="2 4" key="3">
    <citation type="submission" date="2022-06" db="EMBL/GenBank/DDBJ databases">
        <title>Haloarcula sp. a new haloarchaeum isolate from saline soil.</title>
        <authorList>
            <person name="Strakova D."/>
            <person name="Galisteo C."/>
            <person name="Sanchez-Porro C."/>
            <person name="Ventosa A."/>
        </authorList>
    </citation>
    <scope>NUCLEOTIDE SEQUENCE [LARGE SCALE GENOMIC DNA]</scope>
    <source>
        <strain evidence="2 4">JCM 15760</strain>
    </source>
</reference>
<organism evidence="1 3">
    <name type="scientific">Haloarcula argentinensis</name>
    <dbReference type="NCBI Taxonomy" id="43776"/>
    <lineage>
        <taxon>Archaea</taxon>
        <taxon>Methanobacteriati</taxon>
        <taxon>Methanobacteriota</taxon>
        <taxon>Stenosarchaea group</taxon>
        <taxon>Halobacteria</taxon>
        <taxon>Halobacteriales</taxon>
        <taxon>Haloarculaceae</taxon>
        <taxon>Haloarcula</taxon>
    </lineage>
</organism>
<dbReference type="SUPFAM" id="SSF81301">
    <property type="entry name" value="Nucleotidyltransferase"/>
    <property type="match status" value="1"/>
</dbReference>
<reference evidence="1" key="2">
    <citation type="submission" date="2020-09" db="EMBL/GenBank/DDBJ databases">
        <authorList>
            <person name="Sun Q."/>
            <person name="Ohkuma M."/>
        </authorList>
    </citation>
    <scope>NUCLEOTIDE SEQUENCE</scope>
    <source>
        <strain evidence="1">JCM 15759</strain>
    </source>
</reference>
<reference evidence="1" key="1">
    <citation type="journal article" date="2014" name="Int. J. Syst. Evol. Microbiol.">
        <title>Complete genome sequence of Corynebacterium casei LMG S-19264T (=DSM 44701T), isolated from a smear-ripened cheese.</title>
        <authorList>
            <consortium name="US DOE Joint Genome Institute (JGI-PGF)"/>
            <person name="Walter F."/>
            <person name="Albersmeier A."/>
            <person name="Kalinowski J."/>
            <person name="Ruckert C."/>
        </authorList>
    </citation>
    <scope>NUCLEOTIDE SEQUENCE</scope>
    <source>
        <strain evidence="1">JCM 15759</strain>
    </source>
</reference>
<dbReference type="InterPro" id="IPR043519">
    <property type="entry name" value="NT_sf"/>
</dbReference>
<evidence type="ECO:0000313" key="1">
    <source>
        <dbReference type="EMBL" id="GGM49726.1"/>
    </source>
</evidence>
<dbReference type="EMBL" id="JAMQCP010000005">
    <property type="protein sequence ID" value="MDS0255867.1"/>
    <property type="molecule type" value="Genomic_DNA"/>
</dbReference>
<proteinExistence type="predicted"/>
<dbReference type="Pfam" id="PF04229">
    <property type="entry name" value="GrpB"/>
    <property type="match status" value="1"/>
</dbReference>
<dbReference type="InterPro" id="IPR007344">
    <property type="entry name" value="GrpB/CoaE"/>
</dbReference>
<dbReference type="Proteomes" id="UP000656367">
    <property type="component" value="Unassembled WGS sequence"/>
</dbReference>
<sequence length="179" mass="20515">MSETPIKVVEYNPNWPNQFKSERQRLTTVLNEYTARIEHIGSTAVEGLRAKPIIDITAVVTDLNGLWGDIDKLSAGFGYELSHIPSNWLFLQRTEDSGQSYNLHLIKESSNQWKDDLLFREYLRSYPDVRNEYATVKQEAAESHPNNITEYNAAKNDFCASVLERAKDDDSIQISTRES</sequence>
<name>A0A830FWJ8_HALAR</name>
<dbReference type="PANTHER" id="PTHR34822">
    <property type="entry name" value="GRPB DOMAIN PROTEIN (AFU_ORTHOLOGUE AFUA_1G01530)"/>
    <property type="match status" value="1"/>
</dbReference>
<dbReference type="AlphaFoldDB" id="A0A830FWJ8"/>
<evidence type="ECO:0000313" key="4">
    <source>
        <dbReference type="Proteomes" id="UP001248536"/>
    </source>
</evidence>
<evidence type="ECO:0000313" key="2">
    <source>
        <dbReference type="EMBL" id="MDS0255867.1"/>
    </source>
</evidence>
<dbReference type="Gene3D" id="3.30.460.10">
    <property type="entry name" value="Beta Polymerase, domain 2"/>
    <property type="match status" value="1"/>
</dbReference>
<gene>
    <name evidence="1" type="primary">yqkA</name>
    <name evidence="1" type="ORF">GCM10009006_33690</name>
    <name evidence="2" type="ORF">NC662_19375</name>
</gene>